<name>A0ABS8X913_9GAMM</name>
<dbReference type="RefSeq" id="WP_182350498.1">
    <property type="nucleotide sequence ID" value="NZ_JAJSPM010000010.1"/>
</dbReference>
<evidence type="ECO:0000313" key="2">
    <source>
        <dbReference type="Proteomes" id="UP001320170"/>
    </source>
</evidence>
<organism evidence="1 2">
    <name type="scientific">Legionella resiliens</name>
    <dbReference type="NCBI Taxonomy" id="2905958"/>
    <lineage>
        <taxon>Bacteria</taxon>
        <taxon>Pseudomonadati</taxon>
        <taxon>Pseudomonadota</taxon>
        <taxon>Gammaproteobacteria</taxon>
        <taxon>Legionellales</taxon>
        <taxon>Legionellaceae</taxon>
        <taxon>Legionella</taxon>
    </lineage>
</organism>
<evidence type="ECO:0000313" key="1">
    <source>
        <dbReference type="EMBL" id="MCE3533837.1"/>
    </source>
</evidence>
<dbReference type="EMBL" id="JAJTND010000007">
    <property type="protein sequence ID" value="MCE3533837.1"/>
    <property type="molecule type" value="Genomic_DNA"/>
</dbReference>
<accession>A0ABS8X913</accession>
<keyword evidence="2" id="KW-1185">Reference proteome</keyword>
<sequence length="542" mass="61781">MKKGFFYSLILLFYSVVPFPQKTFAACSLIDSSGQPVKGSHDALGLLLLSENACPKNVFELRQLFKNSGLQLKTTLVANRGFHNPGEGSFSLFEMVFGEFKTSDNHLLINAGDFFFGHFTAISSEDELIADQSPEKNSLMIEAFAWDPKKEVFNFYELRGDGTQGQWFYRGDSFDIFADNEWLHRQPDPQHLQFGSRLRCSGCHSAGGPIMKELDKPHNDWWEPVRGLDFGGRRTDASLHDILETLVSSEELAKNVLIGLKKLNQSKTLYRKRSGSLQEQLRPLFCPVELNLMSDIFPNDVLRSEISIPAEFFLDPKFLQAEDNQAIRISRTFYHIALNTVGSHFPETDLTDADHAWLTPVKAKSDQLAVDNLIQYGIIDQKFVLDVLDVDRANPVFSSARCGLLRLLPNTTTSNWREIFMKNLGQSQDWAAKKLLKNLTSPQKNVEFYRRKAQKFLLQCQSKLQDSEHVVRMYHLLMQRRAEVRASEISLNPLGQILEPGFRVIFPENKIIPRPEALKLTSTCEVVEETQHPPFLSDLLLF</sequence>
<dbReference type="Proteomes" id="UP001320170">
    <property type="component" value="Unassembled WGS sequence"/>
</dbReference>
<proteinExistence type="predicted"/>
<reference evidence="1 2" key="1">
    <citation type="journal article" date="2024" name="Pathogens">
        <title>Characterization of a Novel Species of Legionella Isolated from a Healthcare Facility: Legionella resiliens sp. nov.</title>
        <authorList>
            <person name="Cristino S."/>
            <person name="Pascale M.R."/>
            <person name="Marino F."/>
            <person name="Derelitto C."/>
            <person name="Salaris S."/>
            <person name="Orsini M."/>
            <person name="Squarzoni S."/>
            <person name="Grottola A."/>
            <person name="Girolamini L."/>
        </authorList>
    </citation>
    <scope>NUCLEOTIDE SEQUENCE [LARGE SCALE GENOMIC DNA]</scope>
    <source>
        <strain evidence="1 2">8cVS16</strain>
    </source>
</reference>
<comment type="caution">
    <text evidence="1">The sequence shown here is derived from an EMBL/GenBank/DDBJ whole genome shotgun (WGS) entry which is preliminary data.</text>
</comment>
<gene>
    <name evidence="1" type="ORF">LXO92_15835</name>
</gene>
<protein>
    <recommendedName>
        <fullName evidence="3">Rod shape-determining protein MreB</fullName>
    </recommendedName>
</protein>
<evidence type="ECO:0008006" key="3">
    <source>
        <dbReference type="Google" id="ProtNLM"/>
    </source>
</evidence>